<reference evidence="6" key="1">
    <citation type="journal article" date="2019" name="Int. J. Syst. Evol. Microbiol.">
        <title>The Global Catalogue of Microorganisms (GCM) 10K type strain sequencing project: providing services to taxonomists for standard genome sequencing and annotation.</title>
        <authorList>
            <consortium name="The Broad Institute Genomics Platform"/>
            <consortium name="The Broad Institute Genome Sequencing Center for Infectious Disease"/>
            <person name="Wu L."/>
            <person name="Ma J."/>
        </authorList>
    </citation>
    <scope>NUCLEOTIDE SEQUENCE [LARGE SCALE GENOMIC DNA]</scope>
    <source>
        <strain evidence="6">NBRC 111756</strain>
    </source>
</reference>
<gene>
    <name evidence="5" type="ORF">ACFQDL_09630</name>
</gene>
<dbReference type="SUPFAM" id="SSF51419">
    <property type="entry name" value="PLP-binding barrel"/>
    <property type="match status" value="1"/>
</dbReference>
<comment type="caution">
    <text evidence="5">The sequence shown here is derived from an EMBL/GenBank/DDBJ whole genome shotgun (WGS) entry which is preliminary data.</text>
</comment>
<dbReference type="RefSeq" id="WP_379908810.1">
    <property type="nucleotide sequence ID" value="NZ_JBHSWE010000001.1"/>
</dbReference>
<dbReference type="PROSITE" id="PS01211">
    <property type="entry name" value="UPF0001"/>
    <property type="match status" value="1"/>
</dbReference>
<feature type="modified residue" description="N6-(pyridoxal phosphate)lysine" evidence="2">
    <location>
        <position position="36"/>
    </location>
</feature>
<dbReference type="EMBL" id="JBHSWE010000001">
    <property type="protein sequence ID" value="MFC6670308.1"/>
    <property type="molecule type" value="Genomic_DNA"/>
</dbReference>
<proteinExistence type="inferred from homology"/>
<evidence type="ECO:0000313" key="5">
    <source>
        <dbReference type="EMBL" id="MFC6670308.1"/>
    </source>
</evidence>
<evidence type="ECO:0000256" key="1">
    <source>
        <dbReference type="ARBA" id="ARBA00022898"/>
    </source>
</evidence>
<comment type="function">
    <text evidence="2">Pyridoxal 5'-phosphate (PLP)-binding protein, which is involved in PLP homeostasis.</text>
</comment>
<feature type="domain" description="Alanine racemase N-terminal" evidence="4">
    <location>
        <begin position="11"/>
        <end position="226"/>
    </location>
</feature>
<sequence length="233" mass="25472">MNSIADNICAVRQQIAESAARCGRAPDSVRLLAVSKTRSADELRQACEAGQRAFGENYLQEALDKIEALKDLALEWHFIGPIQSNKTRPIAEHFDWVHSVDRIKVARRLSEQRPAGLPPLNVCLQVNISAEASKSGCLPDQVAELAREVASLPGLRLRGLMAIPEASGVPAEQRRPFAALRQLLEQLREELPQLDTLSMGMSGDMSAAIEEGATIVRIGTALFGPRDYSRPNP</sequence>
<accession>A0ABW1ZYN8</accession>
<protein>
    <recommendedName>
        <fullName evidence="2">Pyridoxal phosphate homeostasis protein</fullName>
        <shortName evidence="2">PLP homeostasis protein</shortName>
    </recommendedName>
</protein>
<evidence type="ECO:0000313" key="6">
    <source>
        <dbReference type="Proteomes" id="UP001596422"/>
    </source>
</evidence>
<dbReference type="Proteomes" id="UP001596422">
    <property type="component" value="Unassembled WGS sequence"/>
</dbReference>
<dbReference type="CDD" id="cd06824">
    <property type="entry name" value="PLPDE_III_Yggs_like"/>
    <property type="match status" value="1"/>
</dbReference>
<organism evidence="5 6">
    <name type="scientific">Marinobacterium aestuariivivens</name>
    <dbReference type="NCBI Taxonomy" id="1698799"/>
    <lineage>
        <taxon>Bacteria</taxon>
        <taxon>Pseudomonadati</taxon>
        <taxon>Pseudomonadota</taxon>
        <taxon>Gammaproteobacteria</taxon>
        <taxon>Oceanospirillales</taxon>
        <taxon>Oceanospirillaceae</taxon>
        <taxon>Marinobacterium</taxon>
    </lineage>
</organism>
<dbReference type="InterPro" id="IPR001608">
    <property type="entry name" value="Ala_racemase_N"/>
</dbReference>
<keyword evidence="6" id="KW-1185">Reference proteome</keyword>
<evidence type="ECO:0000259" key="4">
    <source>
        <dbReference type="Pfam" id="PF01168"/>
    </source>
</evidence>
<dbReference type="Gene3D" id="3.20.20.10">
    <property type="entry name" value="Alanine racemase"/>
    <property type="match status" value="1"/>
</dbReference>
<dbReference type="PIRSF" id="PIRSF004848">
    <property type="entry name" value="YBL036c_PLPDEIII"/>
    <property type="match status" value="1"/>
</dbReference>
<comment type="similarity">
    <text evidence="2 3">Belongs to the pyridoxal phosphate-binding protein YggS/PROSC family.</text>
</comment>
<dbReference type="InterPro" id="IPR029066">
    <property type="entry name" value="PLP-binding_barrel"/>
</dbReference>
<dbReference type="InterPro" id="IPR011078">
    <property type="entry name" value="PyrdxlP_homeostasis"/>
</dbReference>
<evidence type="ECO:0000256" key="2">
    <source>
        <dbReference type="HAMAP-Rule" id="MF_02087"/>
    </source>
</evidence>
<evidence type="ECO:0000256" key="3">
    <source>
        <dbReference type="RuleBase" id="RU004514"/>
    </source>
</evidence>
<dbReference type="Pfam" id="PF01168">
    <property type="entry name" value="Ala_racemase_N"/>
    <property type="match status" value="1"/>
</dbReference>
<name>A0ABW1ZYN8_9GAMM</name>
<dbReference type="NCBIfam" id="TIGR00044">
    <property type="entry name" value="YggS family pyridoxal phosphate-dependent enzyme"/>
    <property type="match status" value="1"/>
</dbReference>
<dbReference type="PANTHER" id="PTHR10146:SF14">
    <property type="entry name" value="PYRIDOXAL PHOSPHATE HOMEOSTASIS PROTEIN"/>
    <property type="match status" value="1"/>
</dbReference>
<dbReference type="HAMAP" id="MF_02087">
    <property type="entry name" value="PLP_homeostasis"/>
    <property type="match status" value="1"/>
</dbReference>
<keyword evidence="1 2" id="KW-0663">Pyridoxal phosphate</keyword>
<dbReference type="PANTHER" id="PTHR10146">
    <property type="entry name" value="PROLINE SYNTHETASE CO-TRANSCRIBED BACTERIAL HOMOLOG PROTEIN"/>
    <property type="match status" value="1"/>
</dbReference>